<dbReference type="OrthoDB" id="71437at2759"/>
<name>A0A058ZC99_FONAL</name>
<dbReference type="GO" id="GO:0071013">
    <property type="term" value="C:catalytic step 2 spliceosome"/>
    <property type="evidence" value="ECO:0007669"/>
    <property type="project" value="TreeGrafter"/>
</dbReference>
<dbReference type="Proteomes" id="UP000030693">
    <property type="component" value="Unassembled WGS sequence"/>
</dbReference>
<dbReference type="CDD" id="cd00200">
    <property type="entry name" value="WD40"/>
    <property type="match status" value="1"/>
</dbReference>
<protein>
    <submittedName>
        <fullName evidence="8">Uncharacterized protein</fullName>
    </submittedName>
</protein>
<accession>A0A058ZC99</accession>
<keyword evidence="9" id="KW-1185">Reference proteome</keyword>
<dbReference type="SUPFAM" id="SSF50978">
    <property type="entry name" value="WD40 repeat-like"/>
    <property type="match status" value="1"/>
</dbReference>
<feature type="compositionally biased region" description="Basic residues" evidence="7">
    <location>
        <begin position="82"/>
        <end position="94"/>
    </location>
</feature>
<dbReference type="eggNOG" id="KOG0316">
    <property type="taxonomic scope" value="Eukaryota"/>
</dbReference>
<feature type="compositionally biased region" description="Gly residues" evidence="7">
    <location>
        <begin position="9"/>
        <end position="21"/>
    </location>
</feature>
<dbReference type="InterPro" id="IPR015943">
    <property type="entry name" value="WD40/YVTN_repeat-like_dom_sf"/>
</dbReference>
<dbReference type="PROSITE" id="PS50294">
    <property type="entry name" value="WD_REPEATS_REGION"/>
    <property type="match status" value="3"/>
</dbReference>
<feature type="repeat" description="WD" evidence="6">
    <location>
        <begin position="267"/>
        <end position="308"/>
    </location>
</feature>
<dbReference type="PANTHER" id="PTHR22842:SF3">
    <property type="entry name" value="WD REPEAT DOMAIN-CONTAINING PROTEIN 83"/>
    <property type="match status" value="1"/>
</dbReference>
<evidence type="ECO:0000256" key="5">
    <source>
        <dbReference type="ARBA" id="ARBA00038145"/>
    </source>
</evidence>
<evidence type="ECO:0000256" key="7">
    <source>
        <dbReference type="SAM" id="MobiDB-lite"/>
    </source>
</evidence>
<evidence type="ECO:0000256" key="3">
    <source>
        <dbReference type="ARBA" id="ARBA00022574"/>
    </source>
</evidence>
<feature type="region of interest" description="Disordered" evidence="7">
    <location>
        <begin position="1"/>
        <end position="27"/>
    </location>
</feature>
<dbReference type="PROSITE" id="PS00678">
    <property type="entry name" value="WD_REPEATS_1"/>
    <property type="match status" value="1"/>
</dbReference>
<dbReference type="GO" id="GO:0000398">
    <property type="term" value="P:mRNA splicing, via spliceosome"/>
    <property type="evidence" value="ECO:0007669"/>
    <property type="project" value="TreeGrafter"/>
</dbReference>
<feature type="region of interest" description="Disordered" evidence="7">
    <location>
        <begin position="548"/>
        <end position="599"/>
    </location>
</feature>
<feature type="repeat" description="WD" evidence="6">
    <location>
        <begin position="309"/>
        <end position="352"/>
    </location>
</feature>
<feature type="compositionally biased region" description="Low complexity" evidence="7">
    <location>
        <begin position="548"/>
        <end position="562"/>
    </location>
</feature>
<dbReference type="InterPro" id="IPR051980">
    <property type="entry name" value="WD_repeat_MORG1"/>
</dbReference>
<dbReference type="InterPro" id="IPR019775">
    <property type="entry name" value="WD40_repeat_CS"/>
</dbReference>
<dbReference type="STRING" id="691883.A0A058ZC99"/>
<gene>
    <name evidence="8" type="ORF">H696_02511</name>
</gene>
<organism evidence="8">
    <name type="scientific">Fonticula alba</name>
    <name type="common">Slime mold</name>
    <dbReference type="NCBI Taxonomy" id="691883"/>
    <lineage>
        <taxon>Eukaryota</taxon>
        <taxon>Rotosphaerida</taxon>
        <taxon>Fonticulaceae</taxon>
        <taxon>Fonticula</taxon>
    </lineage>
</organism>
<evidence type="ECO:0000256" key="4">
    <source>
        <dbReference type="ARBA" id="ARBA00022737"/>
    </source>
</evidence>
<dbReference type="InterPro" id="IPR001680">
    <property type="entry name" value="WD40_rpt"/>
</dbReference>
<reference evidence="8" key="1">
    <citation type="submission" date="2013-04" db="EMBL/GenBank/DDBJ databases">
        <title>The Genome Sequence of Fonticula alba ATCC 38817.</title>
        <authorList>
            <consortium name="The Broad Institute Genomics Platform"/>
            <person name="Russ C."/>
            <person name="Cuomo C."/>
            <person name="Burger G."/>
            <person name="Gray M.W."/>
            <person name="Holland P.W.H."/>
            <person name="King N."/>
            <person name="Lang F.B.F."/>
            <person name="Roger A.J."/>
            <person name="Ruiz-Trillo I."/>
            <person name="Brown M."/>
            <person name="Walker B."/>
            <person name="Young S."/>
            <person name="Zeng Q."/>
            <person name="Gargeya S."/>
            <person name="Fitzgerald M."/>
            <person name="Haas B."/>
            <person name="Abouelleil A."/>
            <person name="Allen A.W."/>
            <person name="Alvarado L."/>
            <person name="Arachchi H.M."/>
            <person name="Berlin A.M."/>
            <person name="Chapman S.B."/>
            <person name="Gainer-Dewar J."/>
            <person name="Goldberg J."/>
            <person name="Griggs A."/>
            <person name="Gujja S."/>
            <person name="Hansen M."/>
            <person name="Howarth C."/>
            <person name="Imamovic A."/>
            <person name="Ireland A."/>
            <person name="Larimer J."/>
            <person name="McCowan C."/>
            <person name="Murphy C."/>
            <person name="Pearson M."/>
            <person name="Poon T.W."/>
            <person name="Priest M."/>
            <person name="Roberts A."/>
            <person name="Saif S."/>
            <person name="Shea T."/>
            <person name="Sisk P."/>
            <person name="Sykes S."/>
            <person name="Wortman J."/>
            <person name="Nusbaum C."/>
            <person name="Birren B."/>
        </authorList>
    </citation>
    <scope>NUCLEOTIDE SEQUENCE [LARGE SCALE GENOMIC DNA]</scope>
    <source>
        <strain evidence="8">ATCC 38817</strain>
    </source>
</reference>
<dbReference type="GO" id="GO:0005737">
    <property type="term" value="C:cytoplasm"/>
    <property type="evidence" value="ECO:0007669"/>
    <property type="project" value="UniProtKB-SubCell"/>
</dbReference>
<evidence type="ECO:0000313" key="8">
    <source>
        <dbReference type="EMBL" id="KCV71571.1"/>
    </source>
</evidence>
<keyword evidence="4" id="KW-0677">Repeat</keyword>
<dbReference type="SMART" id="SM00320">
    <property type="entry name" value="WD40"/>
    <property type="match status" value="6"/>
</dbReference>
<dbReference type="PROSITE" id="PS50082">
    <property type="entry name" value="WD_REPEATS_2"/>
    <property type="match status" value="3"/>
</dbReference>
<dbReference type="PANTHER" id="PTHR22842">
    <property type="entry name" value="WD40 REPEAT PROTEIN"/>
    <property type="match status" value="1"/>
</dbReference>
<dbReference type="Gene3D" id="2.130.10.10">
    <property type="entry name" value="YVTN repeat-like/Quinoprotein amine dehydrogenase"/>
    <property type="match status" value="1"/>
</dbReference>
<dbReference type="EMBL" id="KB932203">
    <property type="protein sequence ID" value="KCV71571.1"/>
    <property type="molecule type" value="Genomic_DNA"/>
</dbReference>
<evidence type="ECO:0000256" key="2">
    <source>
        <dbReference type="ARBA" id="ARBA00022490"/>
    </source>
</evidence>
<evidence type="ECO:0000313" key="9">
    <source>
        <dbReference type="Proteomes" id="UP000030693"/>
    </source>
</evidence>
<proteinExistence type="inferred from homology"/>
<dbReference type="InterPro" id="IPR036322">
    <property type="entry name" value="WD40_repeat_dom_sf"/>
</dbReference>
<dbReference type="RefSeq" id="XP_009494694.1">
    <property type="nucleotide sequence ID" value="XM_009496419.1"/>
</dbReference>
<feature type="repeat" description="WD" evidence="6">
    <location>
        <begin position="216"/>
        <end position="248"/>
    </location>
</feature>
<comment type="subcellular location">
    <subcellularLocation>
        <location evidence="1">Cytoplasm</location>
    </subcellularLocation>
</comment>
<keyword evidence="3 6" id="KW-0853">WD repeat</keyword>
<feature type="region of interest" description="Disordered" evidence="7">
    <location>
        <begin position="52"/>
        <end position="127"/>
    </location>
</feature>
<evidence type="ECO:0000256" key="6">
    <source>
        <dbReference type="PROSITE-ProRule" id="PRU00221"/>
    </source>
</evidence>
<keyword evidence="2" id="KW-0963">Cytoplasm</keyword>
<dbReference type="GeneID" id="20527236"/>
<evidence type="ECO:0000256" key="1">
    <source>
        <dbReference type="ARBA" id="ARBA00004496"/>
    </source>
</evidence>
<dbReference type="Pfam" id="PF00400">
    <property type="entry name" value="WD40"/>
    <property type="match status" value="3"/>
</dbReference>
<comment type="similarity">
    <text evidence="5">Belongs to the WD repeat MORG1 family.</text>
</comment>
<sequence>MSAPPVDPPGGGGQGTGGGGSDPTDPRFREYYWQQYHLFHFGCPPSSPAPAFLPGLDGPPSAAPMATAAFPSEPEGHGPAPHWHHQPHPHHHHHPQYDPYAGSWQSHHPGFPQGSHAAHDAPGLHPGYWPNVHPGHWQDFHHIPQYDRQHGPSYGSRPELRPHTPGWPGSWDLPPGRGIPPHRQAAPSAAADLPDPDLEPCGKTFPSTVQLQCRIARAHRGPINSITWSGDGAYLFTAGTDEIIRLWNPSRFTDSDPAHGPLPIKEYKGHSGSISAVALTPSDNLLASAGQGRQIYLWDLATGTSIRRLPGHQRATNCLAFHPAIPTSVLLSGGADNAVCAWDLRVGGAARPAQSFGATANSASPRLPRLVRQIQSLREARDGVSGLGVLEHAVVVGSVDHSVRVYDLRTGQCLEDDLGDAVTSLTVSSDPDAAQGGTAYLASCLDGTVRLVDYDTGTELNRFAGHRHTKYRLQSAIASDDARVWSASECGAVYVWPVGFPFDADVPESASASGRTPMISARHGFHRSRRLATAPVVSVAAHPSIACPAGGPAGPPRGSRSAHSAVPLAGADGETDDVLRPDGYVGGSASTGADSATPIFSGPRVAASGTSAGDLCFWLSTQV</sequence>
<dbReference type="AlphaFoldDB" id="A0A058ZC99"/>